<comment type="caution">
    <text evidence="1">The sequence shown here is derived from an EMBL/GenBank/DDBJ whole genome shotgun (WGS) entry which is preliminary data.</text>
</comment>
<protein>
    <submittedName>
        <fullName evidence="1">Uncharacterized protein</fullName>
    </submittedName>
</protein>
<keyword evidence="2" id="KW-1185">Reference proteome</keyword>
<evidence type="ECO:0000313" key="2">
    <source>
        <dbReference type="Proteomes" id="UP001482620"/>
    </source>
</evidence>
<evidence type="ECO:0000313" key="1">
    <source>
        <dbReference type="EMBL" id="MEQ2240413.1"/>
    </source>
</evidence>
<proteinExistence type="predicted"/>
<dbReference type="EMBL" id="JAHRIQ010059166">
    <property type="protein sequence ID" value="MEQ2240413.1"/>
    <property type="molecule type" value="Genomic_DNA"/>
</dbReference>
<name>A0ABV0U9B3_9TELE</name>
<dbReference type="Proteomes" id="UP001482620">
    <property type="component" value="Unassembled WGS sequence"/>
</dbReference>
<reference evidence="1 2" key="1">
    <citation type="submission" date="2021-06" db="EMBL/GenBank/DDBJ databases">
        <authorList>
            <person name="Palmer J.M."/>
        </authorList>
    </citation>
    <scope>NUCLEOTIDE SEQUENCE [LARGE SCALE GENOMIC DNA]</scope>
    <source>
        <strain evidence="2">if_2019</strain>
        <tissue evidence="1">Muscle</tissue>
    </source>
</reference>
<organism evidence="1 2">
    <name type="scientific">Ilyodon furcidens</name>
    <name type="common">goldbreast splitfin</name>
    <dbReference type="NCBI Taxonomy" id="33524"/>
    <lineage>
        <taxon>Eukaryota</taxon>
        <taxon>Metazoa</taxon>
        <taxon>Chordata</taxon>
        <taxon>Craniata</taxon>
        <taxon>Vertebrata</taxon>
        <taxon>Euteleostomi</taxon>
        <taxon>Actinopterygii</taxon>
        <taxon>Neopterygii</taxon>
        <taxon>Teleostei</taxon>
        <taxon>Neoteleostei</taxon>
        <taxon>Acanthomorphata</taxon>
        <taxon>Ovalentaria</taxon>
        <taxon>Atherinomorphae</taxon>
        <taxon>Cyprinodontiformes</taxon>
        <taxon>Goodeidae</taxon>
        <taxon>Ilyodon</taxon>
    </lineage>
</organism>
<accession>A0ABV0U9B3</accession>
<sequence length="74" mass="7626">MVSGESGSGSSQPGNFQSSASGRCVWKILPGEILGARLVRNEATGVSLGNLQVVAGSVHTEANTRATRCWLLPA</sequence>
<gene>
    <name evidence="1" type="ORF">ILYODFUR_014605</name>
</gene>